<keyword evidence="2" id="KW-1185">Reference proteome</keyword>
<evidence type="ECO:0000313" key="1">
    <source>
        <dbReference type="EMBL" id="SSA36247.1"/>
    </source>
</evidence>
<sequence length="340" mass="37631">MTGWYDASATLRAFAAATPDYPTSALYRALCRGIAQGSYAEREAFESLAARGWPVEDPVDVDELFRAVHYTLLQRRGRDELAHYYASVGGRLGPDARAQQLFIEFVRDHRTLLLDTRLLPREANDPEPGWRMLNVLAAYAERAPMDLDLLNVHARAGVEVVTDLVGQPAGGSLLSPHRVVRRRCFDPAPQRLADPRLRDWLIAHCPPDDAERWDRIHESVDRAMALEVVVGQADAVGVVQRLRPMDGAVPVVFGSDLGPQLPSLEVAIRSRTGRSIWLVDDHAPYLSQISSDAKIARLDGQARVTLLREYLDGQVIGSLWGADWIVGGWMALRGSEDGVA</sequence>
<evidence type="ECO:0000313" key="2">
    <source>
        <dbReference type="Proteomes" id="UP000250028"/>
    </source>
</evidence>
<protein>
    <submittedName>
        <fullName evidence="1">Uncharacterized protein</fullName>
    </submittedName>
</protein>
<dbReference type="Pfam" id="PF10094">
    <property type="entry name" value="DUF2332"/>
    <property type="match status" value="2"/>
</dbReference>
<organism evidence="1 2">
    <name type="scientific">Branchiibius hedensis</name>
    <dbReference type="NCBI Taxonomy" id="672460"/>
    <lineage>
        <taxon>Bacteria</taxon>
        <taxon>Bacillati</taxon>
        <taxon>Actinomycetota</taxon>
        <taxon>Actinomycetes</taxon>
        <taxon>Micrococcales</taxon>
        <taxon>Dermacoccaceae</taxon>
        <taxon>Branchiibius</taxon>
    </lineage>
</organism>
<dbReference type="AlphaFoldDB" id="A0A2Y9A215"/>
<accession>A0A2Y9A215</accession>
<gene>
    <name evidence="1" type="ORF">SAMN04489750_3636</name>
</gene>
<dbReference type="Proteomes" id="UP000250028">
    <property type="component" value="Unassembled WGS sequence"/>
</dbReference>
<dbReference type="RefSeq" id="WP_109688078.1">
    <property type="nucleotide sequence ID" value="NZ_QGDN01000001.1"/>
</dbReference>
<reference evidence="2" key="1">
    <citation type="submission" date="2016-10" db="EMBL/GenBank/DDBJ databases">
        <authorList>
            <person name="Varghese N."/>
            <person name="Submissions S."/>
        </authorList>
    </citation>
    <scope>NUCLEOTIDE SEQUENCE [LARGE SCALE GENOMIC DNA]</scope>
    <source>
        <strain evidence="2">DSM 22951</strain>
    </source>
</reference>
<name>A0A2Y9A215_9MICO</name>
<proteinExistence type="predicted"/>
<dbReference type="OrthoDB" id="8899077at2"/>
<dbReference type="EMBL" id="UESZ01000001">
    <property type="protein sequence ID" value="SSA36247.1"/>
    <property type="molecule type" value="Genomic_DNA"/>
</dbReference>
<dbReference type="InterPro" id="IPR011200">
    <property type="entry name" value="UCP012608"/>
</dbReference>